<dbReference type="GO" id="GO:0005886">
    <property type="term" value="C:plasma membrane"/>
    <property type="evidence" value="ECO:0007669"/>
    <property type="project" value="UniProtKB-ARBA"/>
</dbReference>
<dbReference type="GO" id="GO:0006355">
    <property type="term" value="P:regulation of DNA-templated transcription"/>
    <property type="evidence" value="ECO:0007669"/>
    <property type="project" value="InterPro"/>
</dbReference>
<dbReference type="Gene3D" id="3.30.565.10">
    <property type="entry name" value="Histidine kinase-like ATPase, C-terminal domain"/>
    <property type="match status" value="1"/>
</dbReference>
<dbReference type="PRINTS" id="PR00344">
    <property type="entry name" value="BCTRLSENSOR"/>
</dbReference>
<sequence length="530" mass="57799">MRRLRGRRKRSKYACVQPSLGVRCLHGIHSAPFTKERMLPPGWRNAPLRHGGNARGISLPGASLEGKRLPRERSGQGKASAPGRDHEPGLPRNGSKRLPGATGAESCGGALAARWQDCMVSAFTPRRHKTSHAGLDCDARRAASDAVTLHNAPASTSSDMDRFQRVMESSGVGMAIVDLDGRIAQANPALAAMLGTTPEELAGRGVREFTHPDDLDLTERLFADLLEGRCSSLGAEKRYLLPDGRVVDIRLDTTLLRDAGGQPLYFLSQVTDVSEQRHAERELQAMNANLEAHVAARTRDLEIVCEDLRRFAYGVSHDLRAPLRSIAGFAKLLDDHAGDGLDEQGRDHLRRIREAAAQMEGLIGSLQELSQVMRGEFRSEPVDISLLADWAGAELQDAEPHRAATIEVQQGLVARGDERALKQLFTALLHNAWKFSRERERVRIEVGGTRDGDVLRIEVRDHGIGYDPRYADKLFQPFQRLHGAAEGAGNGLGLAIAQRIVERHGGRISARSEPGAGATIAIELPAGDLD</sequence>
<organism evidence="11 12">
    <name type="scientific">Pseudoluteimonas lycopersici</name>
    <dbReference type="NCBI Taxonomy" id="1324796"/>
    <lineage>
        <taxon>Bacteria</taxon>
        <taxon>Pseudomonadati</taxon>
        <taxon>Pseudomonadota</taxon>
        <taxon>Gammaproteobacteria</taxon>
        <taxon>Lysobacterales</taxon>
        <taxon>Lysobacteraceae</taxon>
        <taxon>Pseudoluteimonas</taxon>
    </lineage>
</organism>
<dbReference type="SMART" id="SM00086">
    <property type="entry name" value="PAC"/>
    <property type="match status" value="1"/>
</dbReference>
<evidence type="ECO:0000259" key="9">
    <source>
        <dbReference type="PROSITE" id="PS50112"/>
    </source>
</evidence>
<evidence type="ECO:0000256" key="1">
    <source>
        <dbReference type="ARBA" id="ARBA00000085"/>
    </source>
</evidence>
<dbReference type="PROSITE" id="PS50113">
    <property type="entry name" value="PAC"/>
    <property type="match status" value="1"/>
</dbReference>
<dbReference type="InterPro" id="IPR001610">
    <property type="entry name" value="PAC"/>
</dbReference>
<name>A0A516V6C8_9GAMM</name>
<dbReference type="NCBIfam" id="TIGR00229">
    <property type="entry name" value="sensory_box"/>
    <property type="match status" value="1"/>
</dbReference>
<evidence type="ECO:0000256" key="3">
    <source>
        <dbReference type="ARBA" id="ARBA00022553"/>
    </source>
</evidence>
<protein>
    <recommendedName>
        <fullName evidence="2">histidine kinase</fullName>
        <ecNumber evidence="2">2.7.13.3</ecNumber>
    </recommendedName>
</protein>
<dbReference type="SUPFAM" id="SSF55874">
    <property type="entry name" value="ATPase domain of HSP90 chaperone/DNA topoisomerase II/histidine kinase"/>
    <property type="match status" value="1"/>
</dbReference>
<dbReference type="SMART" id="SM00388">
    <property type="entry name" value="HisKA"/>
    <property type="match status" value="1"/>
</dbReference>
<gene>
    <name evidence="11" type="ORF">FNZ56_09195</name>
</gene>
<dbReference type="InterPro" id="IPR004358">
    <property type="entry name" value="Sig_transdc_His_kin-like_C"/>
</dbReference>
<reference evidence="11 12" key="1">
    <citation type="submission" date="2019-07" db="EMBL/GenBank/DDBJ databases">
        <title>Lysobacter weifangensis sp. nov., isolated from bensulfuron-methyl contaminated farmland soil.</title>
        <authorList>
            <person name="Zhao H."/>
        </authorList>
    </citation>
    <scope>NUCLEOTIDE SEQUENCE [LARGE SCALE GENOMIC DNA]</scope>
    <source>
        <strain evidence="11 12">CC-Bw-6</strain>
    </source>
</reference>
<keyword evidence="12" id="KW-1185">Reference proteome</keyword>
<accession>A0A516V6C8</accession>
<dbReference type="GO" id="GO:0030295">
    <property type="term" value="F:protein kinase activator activity"/>
    <property type="evidence" value="ECO:0007669"/>
    <property type="project" value="TreeGrafter"/>
</dbReference>
<feature type="domain" description="PAC" evidence="10">
    <location>
        <begin position="233"/>
        <end position="285"/>
    </location>
</feature>
<evidence type="ECO:0000313" key="12">
    <source>
        <dbReference type="Proteomes" id="UP000315891"/>
    </source>
</evidence>
<dbReference type="FunFam" id="3.30.565.10:FF:000006">
    <property type="entry name" value="Sensor histidine kinase WalK"/>
    <property type="match status" value="1"/>
</dbReference>
<proteinExistence type="predicted"/>
<feature type="domain" description="PAS" evidence="9">
    <location>
        <begin position="159"/>
        <end position="229"/>
    </location>
</feature>
<evidence type="ECO:0000256" key="5">
    <source>
        <dbReference type="ARBA" id="ARBA00022777"/>
    </source>
</evidence>
<dbReference type="InterPro" id="IPR000014">
    <property type="entry name" value="PAS"/>
</dbReference>
<dbReference type="GO" id="GO:0000156">
    <property type="term" value="F:phosphorelay response regulator activity"/>
    <property type="evidence" value="ECO:0007669"/>
    <property type="project" value="TreeGrafter"/>
</dbReference>
<dbReference type="PANTHER" id="PTHR42878">
    <property type="entry name" value="TWO-COMPONENT HISTIDINE KINASE"/>
    <property type="match status" value="1"/>
</dbReference>
<dbReference type="GO" id="GO:0007234">
    <property type="term" value="P:osmosensory signaling via phosphorelay pathway"/>
    <property type="evidence" value="ECO:0007669"/>
    <property type="project" value="TreeGrafter"/>
</dbReference>
<feature type="compositionally biased region" description="Basic and acidic residues" evidence="7">
    <location>
        <begin position="65"/>
        <end position="75"/>
    </location>
</feature>
<dbReference type="Pfam" id="PF02518">
    <property type="entry name" value="HATPase_c"/>
    <property type="match status" value="1"/>
</dbReference>
<dbReference type="InterPro" id="IPR035965">
    <property type="entry name" value="PAS-like_dom_sf"/>
</dbReference>
<dbReference type="SMART" id="SM00387">
    <property type="entry name" value="HATPase_c"/>
    <property type="match status" value="1"/>
</dbReference>
<evidence type="ECO:0000256" key="4">
    <source>
        <dbReference type="ARBA" id="ARBA00022679"/>
    </source>
</evidence>
<evidence type="ECO:0000313" key="11">
    <source>
        <dbReference type="EMBL" id="QDQ74041.1"/>
    </source>
</evidence>
<evidence type="ECO:0000256" key="2">
    <source>
        <dbReference type="ARBA" id="ARBA00012438"/>
    </source>
</evidence>
<dbReference type="Gene3D" id="1.10.287.130">
    <property type="match status" value="1"/>
</dbReference>
<dbReference type="InterPro" id="IPR000700">
    <property type="entry name" value="PAS-assoc_C"/>
</dbReference>
<dbReference type="PANTHER" id="PTHR42878:SF15">
    <property type="entry name" value="BACTERIOPHYTOCHROME"/>
    <property type="match status" value="1"/>
</dbReference>
<dbReference type="EMBL" id="CP041742">
    <property type="protein sequence ID" value="QDQ74041.1"/>
    <property type="molecule type" value="Genomic_DNA"/>
</dbReference>
<dbReference type="Proteomes" id="UP000315891">
    <property type="component" value="Chromosome"/>
</dbReference>
<dbReference type="OrthoDB" id="9808408at2"/>
<dbReference type="GO" id="GO:0000155">
    <property type="term" value="F:phosphorelay sensor kinase activity"/>
    <property type="evidence" value="ECO:0007669"/>
    <property type="project" value="InterPro"/>
</dbReference>
<dbReference type="SUPFAM" id="SSF55785">
    <property type="entry name" value="PYP-like sensor domain (PAS domain)"/>
    <property type="match status" value="1"/>
</dbReference>
<dbReference type="InterPro" id="IPR050351">
    <property type="entry name" value="BphY/WalK/GraS-like"/>
</dbReference>
<dbReference type="Pfam" id="PF00989">
    <property type="entry name" value="PAS"/>
    <property type="match status" value="1"/>
</dbReference>
<comment type="catalytic activity">
    <reaction evidence="1">
        <text>ATP + protein L-histidine = ADP + protein N-phospho-L-histidine.</text>
        <dbReference type="EC" id="2.7.13.3"/>
    </reaction>
</comment>
<evidence type="ECO:0000256" key="7">
    <source>
        <dbReference type="SAM" id="MobiDB-lite"/>
    </source>
</evidence>
<dbReference type="InterPro" id="IPR003594">
    <property type="entry name" value="HATPase_dom"/>
</dbReference>
<dbReference type="EC" id="2.7.13.3" evidence="2"/>
<evidence type="ECO:0000259" key="8">
    <source>
        <dbReference type="PROSITE" id="PS50109"/>
    </source>
</evidence>
<keyword evidence="5" id="KW-0418">Kinase</keyword>
<keyword evidence="4" id="KW-0808">Transferase</keyword>
<dbReference type="InterPro" id="IPR013767">
    <property type="entry name" value="PAS_fold"/>
</dbReference>
<dbReference type="PROSITE" id="PS50112">
    <property type="entry name" value="PAS"/>
    <property type="match status" value="1"/>
</dbReference>
<dbReference type="InterPro" id="IPR036097">
    <property type="entry name" value="HisK_dim/P_sf"/>
</dbReference>
<dbReference type="AlphaFoldDB" id="A0A516V6C8"/>
<keyword evidence="3" id="KW-0597">Phosphoprotein</keyword>
<dbReference type="SMART" id="SM00091">
    <property type="entry name" value="PAS"/>
    <property type="match status" value="1"/>
</dbReference>
<evidence type="ECO:0000259" key="10">
    <source>
        <dbReference type="PROSITE" id="PS50113"/>
    </source>
</evidence>
<feature type="domain" description="Histidine kinase" evidence="8">
    <location>
        <begin position="314"/>
        <end position="528"/>
    </location>
</feature>
<feature type="region of interest" description="Disordered" evidence="7">
    <location>
        <begin position="36"/>
        <end position="106"/>
    </location>
</feature>
<dbReference type="InterPro" id="IPR003661">
    <property type="entry name" value="HisK_dim/P_dom"/>
</dbReference>
<dbReference type="InterPro" id="IPR036890">
    <property type="entry name" value="HATPase_C_sf"/>
</dbReference>
<evidence type="ECO:0000256" key="6">
    <source>
        <dbReference type="ARBA" id="ARBA00023136"/>
    </source>
</evidence>
<dbReference type="CDD" id="cd00082">
    <property type="entry name" value="HisKA"/>
    <property type="match status" value="1"/>
</dbReference>
<dbReference type="Gene3D" id="3.30.450.20">
    <property type="entry name" value="PAS domain"/>
    <property type="match status" value="1"/>
</dbReference>
<dbReference type="PROSITE" id="PS50109">
    <property type="entry name" value="HIS_KIN"/>
    <property type="match status" value="1"/>
</dbReference>
<dbReference type="SUPFAM" id="SSF47384">
    <property type="entry name" value="Homodimeric domain of signal transducing histidine kinase"/>
    <property type="match status" value="1"/>
</dbReference>
<dbReference type="InterPro" id="IPR005467">
    <property type="entry name" value="His_kinase_dom"/>
</dbReference>
<dbReference type="CDD" id="cd00130">
    <property type="entry name" value="PAS"/>
    <property type="match status" value="1"/>
</dbReference>
<dbReference type="Pfam" id="PF00512">
    <property type="entry name" value="HisKA"/>
    <property type="match status" value="1"/>
</dbReference>
<keyword evidence="6" id="KW-0472">Membrane</keyword>